<organism evidence="6 7">
    <name type="scientific">Pseudohoeflea coraliihabitans</name>
    <dbReference type="NCBI Taxonomy" id="2860393"/>
    <lineage>
        <taxon>Bacteria</taxon>
        <taxon>Pseudomonadati</taxon>
        <taxon>Pseudomonadota</taxon>
        <taxon>Alphaproteobacteria</taxon>
        <taxon>Hyphomicrobiales</taxon>
        <taxon>Rhizobiaceae</taxon>
        <taxon>Pseudohoeflea</taxon>
    </lineage>
</organism>
<comment type="caution">
    <text evidence="6">The sequence shown here is derived from an EMBL/GenBank/DDBJ whole genome shotgun (WGS) entry which is preliminary data.</text>
</comment>
<keyword evidence="2 4" id="KW-1133">Transmembrane helix</keyword>
<dbReference type="PANTHER" id="PTHR33507:SF3">
    <property type="entry name" value="INNER MEMBRANE PROTEIN YBBJ"/>
    <property type="match status" value="1"/>
</dbReference>
<feature type="domain" description="NfeD-like C-terminal" evidence="5">
    <location>
        <begin position="96"/>
        <end position="151"/>
    </location>
</feature>
<dbReference type="Proteomes" id="UP001430804">
    <property type="component" value="Unassembled WGS sequence"/>
</dbReference>
<keyword evidence="1 4" id="KW-0812">Transmembrane</keyword>
<name>A0ABS6WMK3_9HYPH</name>
<evidence type="ECO:0000313" key="6">
    <source>
        <dbReference type="EMBL" id="MBW3096330.1"/>
    </source>
</evidence>
<protein>
    <submittedName>
        <fullName evidence="6">NfeD family protein</fullName>
    </submittedName>
</protein>
<dbReference type="PANTHER" id="PTHR33507">
    <property type="entry name" value="INNER MEMBRANE PROTEIN YBBJ"/>
    <property type="match status" value="1"/>
</dbReference>
<feature type="transmembrane region" description="Helical" evidence="4">
    <location>
        <begin position="58"/>
        <end position="75"/>
    </location>
</feature>
<dbReference type="Pfam" id="PF01957">
    <property type="entry name" value="NfeD"/>
    <property type="match status" value="1"/>
</dbReference>
<dbReference type="RefSeq" id="WP_219158457.1">
    <property type="nucleotide sequence ID" value="NZ_JAHWQX010000001.1"/>
</dbReference>
<evidence type="ECO:0000313" key="7">
    <source>
        <dbReference type="Proteomes" id="UP001430804"/>
    </source>
</evidence>
<evidence type="ECO:0000256" key="1">
    <source>
        <dbReference type="ARBA" id="ARBA00022692"/>
    </source>
</evidence>
<evidence type="ECO:0000256" key="2">
    <source>
        <dbReference type="ARBA" id="ARBA00022989"/>
    </source>
</evidence>
<feature type="transmembrane region" description="Helical" evidence="4">
    <location>
        <begin position="12"/>
        <end position="28"/>
    </location>
</feature>
<evidence type="ECO:0000256" key="3">
    <source>
        <dbReference type="ARBA" id="ARBA00023136"/>
    </source>
</evidence>
<evidence type="ECO:0000259" key="5">
    <source>
        <dbReference type="Pfam" id="PF01957"/>
    </source>
</evidence>
<reference evidence="6" key="1">
    <citation type="submission" date="2021-07" db="EMBL/GenBank/DDBJ databases">
        <title>Pseudohoeflea marina sp. nov. a polyhydroxyalcanoate-producing bacterium.</title>
        <authorList>
            <person name="Zheng W."/>
            <person name="Yu S."/>
            <person name="Huang Y."/>
        </authorList>
    </citation>
    <scope>NUCLEOTIDE SEQUENCE</scope>
    <source>
        <strain evidence="6">DP4N28-3</strain>
    </source>
</reference>
<proteinExistence type="predicted"/>
<evidence type="ECO:0000256" key="4">
    <source>
        <dbReference type="SAM" id="Phobius"/>
    </source>
</evidence>
<dbReference type="InterPro" id="IPR002810">
    <property type="entry name" value="NfeD-like_C"/>
</dbReference>
<sequence>MIAALALELGPWSWWIAGFLLLGAEILIPGIFLLWIGLAAIVVGALSFALWQTAIWNWQIQFLVFAVLALVFALLGRRIMAGRGEESDQPMLNKRAEALVGRTGDLAEPIENGRGRMRIDDTIWVVCGPDLPAGQSVRVRAVEKGDLHVEPV</sequence>
<accession>A0ABS6WMK3</accession>
<dbReference type="EMBL" id="JAHWQX010000001">
    <property type="protein sequence ID" value="MBW3096330.1"/>
    <property type="molecule type" value="Genomic_DNA"/>
</dbReference>
<keyword evidence="3 4" id="KW-0472">Membrane</keyword>
<dbReference type="InterPro" id="IPR052165">
    <property type="entry name" value="Membrane_assoc_protease"/>
</dbReference>
<keyword evidence="7" id="KW-1185">Reference proteome</keyword>
<gene>
    <name evidence="6" type="ORF">KY465_03445</name>
</gene>